<keyword evidence="2" id="KW-1185">Reference proteome</keyword>
<name>A0ACC2MM13_PERAE</name>
<protein>
    <submittedName>
        <fullName evidence="1">Uncharacterized protein</fullName>
    </submittedName>
</protein>
<dbReference type="EMBL" id="CM056810">
    <property type="protein sequence ID" value="KAJ8646658.1"/>
    <property type="molecule type" value="Genomic_DNA"/>
</dbReference>
<sequence>MQVGEKYFIIYDHDIDVDAPIGADLVGASLWDCAITLAHYLPIYARSHPFSGKRAIEIGAGTGLPGLVAASLGARTTLTDLPHLLPGLRRNVEANAAALSDEDVRVLPLEWGTEDLSAVGEDRPFDLVLMSDLLYNVSAVPNLCRTLRAVSDRGSEILMAYELREGTTECFRVLREWGFGWVKIGNEELDPVWQSEDIGIFRVTYLK</sequence>
<accession>A0ACC2MM13</accession>
<gene>
    <name evidence="1" type="ORF">MRB53_008406</name>
</gene>
<comment type="caution">
    <text evidence="1">The sequence shown here is derived from an EMBL/GenBank/DDBJ whole genome shotgun (WGS) entry which is preliminary data.</text>
</comment>
<reference evidence="1 2" key="1">
    <citation type="journal article" date="2022" name="Hortic Res">
        <title>A haplotype resolved chromosomal level avocado genome allows analysis of novel avocado genes.</title>
        <authorList>
            <person name="Nath O."/>
            <person name="Fletcher S.J."/>
            <person name="Hayward A."/>
            <person name="Shaw L.M."/>
            <person name="Masouleh A.K."/>
            <person name="Furtado A."/>
            <person name="Henry R.J."/>
            <person name="Mitter N."/>
        </authorList>
    </citation>
    <scope>NUCLEOTIDE SEQUENCE [LARGE SCALE GENOMIC DNA]</scope>
    <source>
        <strain evidence="2">cv. Hass</strain>
    </source>
</reference>
<organism evidence="1 2">
    <name type="scientific">Persea americana</name>
    <name type="common">Avocado</name>
    <dbReference type="NCBI Taxonomy" id="3435"/>
    <lineage>
        <taxon>Eukaryota</taxon>
        <taxon>Viridiplantae</taxon>
        <taxon>Streptophyta</taxon>
        <taxon>Embryophyta</taxon>
        <taxon>Tracheophyta</taxon>
        <taxon>Spermatophyta</taxon>
        <taxon>Magnoliopsida</taxon>
        <taxon>Magnoliidae</taxon>
        <taxon>Laurales</taxon>
        <taxon>Lauraceae</taxon>
        <taxon>Persea</taxon>
    </lineage>
</organism>
<evidence type="ECO:0000313" key="2">
    <source>
        <dbReference type="Proteomes" id="UP001234297"/>
    </source>
</evidence>
<evidence type="ECO:0000313" key="1">
    <source>
        <dbReference type="EMBL" id="KAJ8646658.1"/>
    </source>
</evidence>
<proteinExistence type="predicted"/>
<dbReference type="Proteomes" id="UP001234297">
    <property type="component" value="Chromosome 2"/>
</dbReference>